<evidence type="ECO:0000259" key="27">
    <source>
        <dbReference type="Pfam" id="PF21123"/>
    </source>
</evidence>
<evidence type="ECO:0000313" key="28">
    <source>
        <dbReference type="EMBL" id="KAJ8949315.1"/>
    </source>
</evidence>
<dbReference type="CDD" id="cd18041">
    <property type="entry name" value="DEXXQc_DNA2"/>
    <property type="match status" value="1"/>
</dbReference>
<feature type="compositionally biased region" description="Polar residues" evidence="23">
    <location>
        <begin position="7"/>
        <end position="18"/>
    </location>
</feature>
<feature type="compositionally biased region" description="Polar residues" evidence="23">
    <location>
        <begin position="134"/>
        <end position="144"/>
    </location>
</feature>
<dbReference type="GO" id="GO:0003677">
    <property type="term" value="F:DNA binding"/>
    <property type="evidence" value="ECO:0007669"/>
    <property type="project" value="UniProtKB-UniRule"/>
</dbReference>
<feature type="domain" description="DNA2 rift barrel" evidence="27">
    <location>
        <begin position="683"/>
        <end position="778"/>
    </location>
</feature>
<sequence>MKRLKQKSVQTPKGTQKISDFFINKDKSTKSTTNIKEKIVEQIKNQTSVRENDDSDVVFVFEINDASFTPNHLSSKAQCETKTRLSPLARKRKAKECDNLSPPVKRCNQVIERELSPDSCPSTNQIRKVDSKSKTVTLEKTQVKQSTSDTTSTQSPERQTPSKQKRTPKKLFERSPNNLNEFNVQILNSFIKITPSKNNKVDPDVEFVKSSEKKQSSILKYLSPDVSAKSLHAQRKNESTPTKESQSIPASETPKSKVKTRLDFSDFAQTSSLKLKNCDSHKERKNTTMIPEETTSPEVTVKSPTNNSSVSNKGQENDFNFTNVDISFGENWEELEELSDSNYTLDLTISQHCKVINVSPFSGKNVITLKSTKNGEKAICNLEGFWMNTPISIGDTLRVTAKKINEREWLVDNNYGLLVYEPDLLISTTSVVNTLWCKRKSVLSDRFSGFEPSNQHMLVGILVHNLLQHVLKHKMKTECDIEKVAKDLVKERNTILRIYECGVTSEIIENELMKFIPKIASFVKLYVRDAYNKGNSNIKHNKDDWKGTIKAIDDIEENIWCPELGIKGKVDVSVRTDFHMMPLELKTGRATVSLEHRGQVMMYIMMMNKLGYNVPSGLLLYLRYNNEDISSKQVLKNIQDEAFFYLDDSHLEYFMHWVSLIALESNSGRGHKNLREIYTLPPEERENNGRCIINLKLASISDESNGMFIHTFEKMHSHPPVNFFANGIMENNYVVVSTAQRPAVSAGFVTDITANSITVTLDRNLKKKYENQIFFIDSYDSTSIQSYNLASLTLLLELTPQAEKLRQIVIDRQPPTFKSVLPKVIGTKGKQILRRLNMVQQRAVLKAIAAKDYFLIKGMPGTGKTATIVALVQLLVELNKTVIVTSHTHSAVDNVCIKLVNYGVKVLRLGSQSRIHPTLKNYSEHYLTKDCTTPEQLEVIYNSAQVIAVTCLGSGHPLLSKRTMDICIVDESTQVLQCSVIRPLYAAKTFILIGDQDQLPAVIQNKEALEMGMSESLFERLYTKEAATALNVNYRMNSPITALANLLTYNGQLSIGSESIANAVLNLHNKESAYKDFRWVLKALDDSIENSVQFLDTGAIWNLEHNVAWATHAKNDQAEQHSPVNIYEAAVTFHLVQALLKAGVPSADIGVIATYRAQVAQISALLQGHSVDVSTVDQFQGKDKNVIIYSATKSREGVVPKPEQKVGSLLL</sequence>
<dbReference type="InterPro" id="IPR047187">
    <property type="entry name" value="SF1_C_Upf1"/>
</dbReference>
<keyword evidence="16 22" id="KW-0238">DNA-binding</keyword>
<keyword evidence="8 22" id="KW-0547">Nucleotide-binding</keyword>
<evidence type="ECO:0000259" key="24">
    <source>
        <dbReference type="Pfam" id="PF08696"/>
    </source>
</evidence>
<dbReference type="PANTHER" id="PTHR10887:SF433">
    <property type="entry name" value="DNA REPLICATION ATP-DEPENDENT HELICASE_NUCLEASE DNA2"/>
    <property type="match status" value="1"/>
</dbReference>
<feature type="domain" description="DNA2/NAM7 helicase helicase" evidence="25">
    <location>
        <begin position="939"/>
        <end position="1005"/>
    </location>
</feature>
<keyword evidence="6 22" id="KW-0540">Nuclease</keyword>
<evidence type="ECO:0000256" key="18">
    <source>
        <dbReference type="ARBA" id="ARBA00023204"/>
    </source>
</evidence>
<keyword evidence="18 22" id="KW-0234">DNA repair</keyword>
<keyword evidence="13 22" id="KW-0067">ATP-binding</keyword>
<dbReference type="InterPro" id="IPR048459">
    <property type="entry name" value="DNA2_Rift"/>
</dbReference>
<dbReference type="Pfam" id="PF13087">
    <property type="entry name" value="AAA_12"/>
    <property type="match status" value="1"/>
</dbReference>
<dbReference type="InterPro" id="IPR014808">
    <property type="entry name" value="DNA_replication_fac_Dna2_N"/>
</dbReference>
<keyword evidence="5 22" id="KW-0235">DNA replication</keyword>
<evidence type="ECO:0000256" key="10">
    <source>
        <dbReference type="ARBA" id="ARBA00022763"/>
    </source>
</evidence>
<keyword evidence="10 22" id="KW-0227">DNA damage</keyword>
<dbReference type="PANTHER" id="PTHR10887">
    <property type="entry name" value="DNA2/NAM7 HELICASE FAMILY"/>
    <property type="match status" value="1"/>
</dbReference>
<dbReference type="InterPro" id="IPR026851">
    <property type="entry name" value="Dna2/JHS1_DEXXQ-box"/>
</dbReference>
<evidence type="ECO:0000256" key="5">
    <source>
        <dbReference type="ARBA" id="ARBA00022705"/>
    </source>
</evidence>
<feature type="domain" description="DNA2/NAM7 helicase-like C-terminal" evidence="26">
    <location>
        <begin position="1013"/>
        <end position="1196"/>
    </location>
</feature>
<dbReference type="Pfam" id="PF08696">
    <property type="entry name" value="Dna2"/>
    <property type="match status" value="1"/>
</dbReference>
<evidence type="ECO:0000256" key="7">
    <source>
        <dbReference type="ARBA" id="ARBA00022723"/>
    </source>
</evidence>
<name>A0AAV8YEJ3_9CUCU</name>
<dbReference type="InterPro" id="IPR045055">
    <property type="entry name" value="DNA2/NAM7-like"/>
</dbReference>
<organism evidence="28 29">
    <name type="scientific">Aromia moschata</name>
    <dbReference type="NCBI Taxonomy" id="1265417"/>
    <lineage>
        <taxon>Eukaryota</taxon>
        <taxon>Metazoa</taxon>
        <taxon>Ecdysozoa</taxon>
        <taxon>Arthropoda</taxon>
        <taxon>Hexapoda</taxon>
        <taxon>Insecta</taxon>
        <taxon>Pterygota</taxon>
        <taxon>Neoptera</taxon>
        <taxon>Endopterygota</taxon>
        <taxon>Coleoptera</taxon>
        <taxon>Polyphaga</taxon>
        <taxon>Cucujiformia</taxon>
        <taxon>Chrysomeloidea</taxon>
        <taxon>Cerambycidae</taxon>
        <taxon>Cerambycinae</taxon>
        <taxon>Callichromatini</taxon>
        <taxon>Aromia</taxon>
    </lineage>
</organism>
<keyword evidence="19 22" id="KW-0539">Nucleus</keyword>
<protein>
    <recommendedName>
        <fullName evidence="22">DNA replication ATP-dependent helicase/nuclease</fullName>
        <ecNumber evidence="22">3.1.-.-</ecNumber>
        <ecNumber evidence="22">3.6.4.12</ecNumber>
    </recommendedName>
</protein>
<dbReference type="InterPro" id="IPR027417">
    <property type="entry name" value="P-loop_NTPase"/>
</dbReference>
<reference evidence="28" key="1">
    <citation type="journal article" date="2023" name="Insect Mol. Biol.">
        <title>Genome sequencing provides insights into the evolution of gene families encoding plant cell wall-degrading enzymes in longhorned beetles.</title>
        <authorList>
            <person name="Shin N.R."/>
            <person name="Okamura Y."/>
            <person name="Kirsch R."/>
            <person name="Pauchet Y."/>
        </authorList>
    </citation>
    <scope>NUCLEOTIDE SEQUENCE</scope>
    <source>
        <strain evidence="28">AMC_N1</strain>
    </source>
</reference>
<dbReference type="Pfam" id="PF21123">
    <property type="entry name" value="Dna2_Rift"/>
    <property type="match status" value="1"/>
</dbReference>
<feature type="compositionally biased region" description="Low complexity" evidence="23">
    <location>
        <begin position="145"/>
        <end position="155"/>
    </location>
</feature>
<feature type="domain" description="DNA replication factor Dna2 N-terminal" evidence="24">
    <location>
        <begin position="372"/>
        <end position="575"/>
    </location>
</feature>
<dbReference type="Gene3D" id="2.40.30.270">
    <property type="match status" value="1"/>
</dbReference>
<proteinExistence type="inferred from homology"/>
<keyword evidence="22" id="KW-0158">Chromosome</keyword>
<dbReference type="GO" id="GO:0051539">
    <property type="term" value="F:4 iron, 4 sulfur cluster binding"/>
    <property type="evidence" value="ECO:0007669"/>
    <property type="project" value="UniProtKB-UniRule"/>
</dbReference>
<dbReference type="GO" id="GO:0017116">
    <property type="term" value="F:single-stranded DNA helicase activity"/>
    <property type="evidence" value="ECO:0007669"/>
    <property type="project" value="UniProtKB-UniRule"/>
</dbReference>
<keyword evidence="14 22" id="KW-0408">Iron</keyword>
<keyword evidence="20 22" id="KW-0511">Multifunctional enzyme</keyword>
<dbReference type="EMBL" id="JAPWTK010000120">
    <property type="protein sequence ID" value="KAJ8949315.1"/>
    <property type="molecule type" value="Genomic_DNA"/>
</dbReference>
<evidence type="ECO:0000256" key="21">
    <source>
        <dbReference type="ARBA" id="ARBA00047995"/>
    </source>
</evidence>
<evidence type="ECO:0000256" key="19">
    <source>
        <dbReference type="ARBA" id="ARBA00023242"/>
    </source>
</evidence>
<keyword evidence="15 22" id="KW-0411">Iron-sulfur</keyword>
<feature type="region of interest" description="Disordered" evidence="23">
    <location>
        <begin position="228"/>
        <end position="260"/>
    </location>
</feature>
<evidence type="ECO:0000256" key="15">
    <source>
        <dbReference type="ARBA" id="ARBA00023014"/>
    </source>
</evidence>
<dbReference type="CDD" id="cd22318">
    <property type="entry name" value="DNA2_N-like"/>
    <property type="match status" value="1"/>
</dbReference>
<dbReference type="Gene3D" id="3.40.50.300">
    <property type="entry name" value="P-loop containing nucleotide triphosphate hydrolases"/>
    <property type="match status" value="2"/>
</dbReference>
<feature type="compositionally biased region" description="Polar residues" evidence="23">
    <location>
        <begin position="287"/>
        <end position="316"/>
    </location>
</feature>
<feature type="region of interest" description="Disordered" evidence="23">
    <location>
        <begin position="116"/>
        <end position="177"/>
    </location>
</feature>
<keyword evidence="29" id="KW-1185">Reference proteome</keyword>
<dbReference type="InterPro" id="IPR011604">
    <property type="entry name" value="PDDEXK-like_dom_sf"/>
</dbReference>
<dbReference type="EC" id="3.6.4.12" evidence="22"/>
<evidence type="ECO:0000256" key="4">
    <source>
        <dbReference type="ARBA" id="ARBA00022485"/>
    </source>
</evidence>
<evidence type="ECO:0000256" key="11">
    <source>
        <dbReference type="ARBA" id="ARBA00022801"/>
    </source>
</evidence>
<dbReference type="SUPFAM" id="SSF52540">
    <property type="entry name" value="P-loop containing nucleoside triphosphate hydrolases"/>
    <property type="match status" value="1"/>
</dbReference>
<feature type="compositionally biased region" description="Polar residues" evidence="23">
    <location>
        <begin position="239"/>
        <end position="250"/>
    </location>
</feature>
<dbReference type="GO" id="GO:0005524">
    <property type="term" value="F:ATP binding"/>
    <property type="evidence" value="ECO:0007669"/>
    <property type="project" value="UniProtKB-UniRule"/>
</dbReference>
<evidence type="ECO:0000256" key="12">
    <source>
        <dbReference type="ARBA" id="ARBA00022806"/>
    </source>
</evidence>
<evidence type="ECO:0000256" key="6">
    <source>
        <dbReference type="ARBA" id="ARBA00022722"/>
    </source>
</evidence>
<dbReference type="CDD" id="cd18808">
    <property type="entry name" value="SF1_C_Upf1"/>
    <property type="match status" value="1"/>
</dbReference>
<evidence type="ECO:0000256" key="3">
    <source>
        <dbReference type="ARBA" id="ARBA00007913"/>
    </source>
</evidence>
<comment type="similarity">
    <text evidence="3 22">Belongs to the DNA2/NAM7 helicase family.</text>
</comment>
<evidence type="ECO:0000256" key="8">
    <source>
        <dbReference type="ARBA" id="ARBA00022741"/>
    </source>
</evidence>
<keyword evidence="9" id="KW-0255">Endonuclease</keyword>
<evidence type="ECO:0000256" key="16">
    <source>
        <dbReference type="ARBA" id="ARBA00023125"/>
    </source>
</evidence>
<evidence type="ECO:0000256" key="22">
    <source>
        <dbReference type="RuleBase" id="RU367041"/>
    </source>
</evidence>
<evidence type="ECO:0000259" key="26">
    <source>
        <dbReference type="Pfam" id="PF13087"/>
    </source>
</evidence>
<dbReference type="GO" id="GO:0005739">
    <property type="term" value="C:mitochondrion"/>
    <property type="evidence" value="ECO:0007669"/>
    <property type="project" value="UniProtKB-SubCell"/>
</dbReference>
<dbReference type="GO" id="GO:0071932">
    <property type="term" value="P:replication fork reversal"/>
    <property type="evidence" value="ECO:0007669"/>
    <property type="project" value="TreeGrafter"/>
</dbReference>
<dbReference type="GO" id="GO:0005694">
    <property type="term" value="C:chromosome"/>
    <property type="evidence" value="ECO:0007669"/>
    <property type="project" value="UniProtKB-SubCell"/>
</dbReference>
<evidence type="ECO:0000259" key="25">
    <source>
        <dbReference type="Pfam" id="PF13086"/>
    </source>
</evidence>
<dbReference type="GO" id="GO:0006281">
    <property type="term" value="P:DNA repair"/>
    <property type="evidence" value="ECO:0007669"/>
    <property type="project" value="UniProtKB-KW"/>
</dbReference>
<comment type="catalytic activity">
    <reaction evidence="21 22">
        <text>ATP + H2O = ADP + phosphate + H(+)</text>
        <dbReference type="Rhea" id="RHEA:13065"/>
        <dbReference type="ChEBI" id="CHEBI:15377"/>
        <dbReference type="ChEBI" id="CHEBI:15378"/>
        <dbReference type="ChEBI" id="CHEBI:30616"/>
        <dbReference type="ChEBI" id="CHEBI:43474"/>
        <dbReference type="ChEBI" id="CHEBI:456216"/>
        <dbReference type="EC" id="3.6.4.12"/>
    </reaction>
</comment>
<dbReference type="Proteomes" id="UP001162162">
    <property type="component" value="Unassembled WGS sequence"/>
</dbReference>
<evidence type="ECO:0000256" key="17">
    <source>
        <dbReference type="ARBA" id="ARBA00023128"/>
    </source>
</evidence>
<dbReference type="AlphaFoldDB" id="A0AAV8YEJ3"/>
<evidence type="ECO:0000313" key="29">
    <source>
        <dbReference type="Proteomes" id="UP001162162"/>
    </source>
</evidence>
<accession>A0AAV8YEJ3</accession>
<dbReference type="InterPro" id="IPR041679">
    <property type="entry name" value="DNA2/NAM7-like_C"/>
</dbReference>
<dbReference type="Pfam" id="PF13086">
    <property type="entry name" value="AAA_11"/>
    <property type="match status" value="2"/>
</dbReference>
<gene>
    <name evidence="28" type="ORF">NQ318_006740</name>
</gene>
<evidence type="ECO:0000256" key="23">
    <source>
        <dbReference type="SAM" id="MobiDB-lite"/>
    </source>
</evidence>
<feature type="domain" description="DNA2/NAM7 helicase helicase" evidence="25">
    <location>
        <begin position="836"/>
        <end position="929"/>
    </location>
</feature>
<dbReference type="InterPro" id="IPR041677">
    <property type="entry name" value="DNA2/NAM7_AAA_11"/>
</dbReference>
<keyword evidence="7 22" id="KW-0479">Metal-binding</keyword>
<evidence type="ECO:0000256" key="9">
    <source>
        <dbReference type="ARBA" id="ARBA00022759"/>
    </source>
</evidence>
<feature type="region of interest" description="Disordered" evidence="23">
    <location>
        <begin position="281"/>
        <end position="316"/>
    </location>
</feature>
<evidence type="ECO:0000256" key="14">
    <source>
        <dbReference type="ARBA" id="ARBA00023004"/>
    </source>
</evidence>
<dbReference type="Gene3D" id="3.90.320.10">
    <property type="match status" value="1"/>
</dbReference>
<keyword evidence="17" id="KW-0496">Mitochondrion</keyword>
<comment type="subcellular location">
    <subcellularLocation>
        <location evidence="2">Mitochondrion</location>
    </subcellularLocation>
    <subcellularLocation>
        <location evidence="22">Nucleus</location>
    </subcellularLocation>
    <subcellularLocation>
        <location evidence="22">Chromosome</location>
    </subcellularLocation>
</comment>
<keyword evidence="4 22" id="KW-0004">4Fe-4S</keyword>
<dbReference type="GO" id="GO:0017108">
    <property type="term" value="F:5'-flap endonuclease activity"/>
    <property type="evidence" value="ECO:0007669"/>
    <property type="project" value="UniProtKB-UniRule"/>
</dbReference>
<keyword evidence="11 22" id="KW-0378">Hydrolase</keyword>
<dbReference type="GO" id="GO:0033567">
    <property type="term" value="P:DNA replication, Okazaki fragment processing"/>
    <property type="evidence" value="ECO:0007669"/>
    <property type="project" value="UniProtKB-UniRule"/>
</dbReference>
<dbReference type="GO" id="GO:0046872">
    <property type="term" value="F:metal ion binding"/>
    <property type="evidence" value="ECO:0007669"/>
    <property type="project" value="UniProtKB-UniRule"/>
</dbReference>
<comment type="cofactor">
    <cofactor evidence="1">
        <name>[4Fe-4S] cluster</name>
        <dbReference type="ChEBI" id="CHEBI:49883"/>
    </cofactor>
</comment>
<keyword evidence="12 22" id="KW-0347">Helicase</keyword>
<feature type="region of interest" description="Disordered" evidence="23">
    <location>
        <begin position="1"/>
        <end position="23"/>
    </location>
</feature>
<evidence type="ECO:0000256" key="1">
    <source>
        <dbReference type="ARBA" id="ARBA00001966"/>
    </source>
</evidence>
<evidence type="ECO:0000256" key="2">
    <source>
        <dbReference type="ARBA" id="ARBA00004173"/>
    </source>
</evidence>
<comment type="function">
    <text evidence="22">Key enzyme involved in DNA replication and DNA repair. Involved in Okazaki fragments processing by cleaving long flaps that escape FEN1: flaps that are longer than 27 nucleotides are coated by replication protein A complex (RPA), leading to recruit DNA2 which cleaves the flap until it is too short to bind RPA and becomes a substrate for FEN1. Also involved in 5'-end resection of DNA during double-strand break (DSB) repair by mediating the cleavage of 5'-ssDNA.</text>
</comment>
<evidence type="ECO:0000256" key="13">
    <source>
        <dbReference type="ARBA" id="ARBA00022840"/>
    </source>
</evidence>
<dbReference type="EC" id="3.1.-.-" evidence="22"/>
<dbReference type="GO" id="GO:0005634">
    <property type="term" value="C:nucleus"/>
    <property type="evidence" value="ECO:0007669"/>
    <property type="project" value="UniProtKB-SubCell"/>
</dbReference>
<comment type="caution">
    <text evidence="28">The sequence shown here is derived from an EMBL/GenBank/DDBJ whole genome shotgun (WGS) entry which is preliminary data.</text>
</comment>
<evidence type="ECO:0000256" key="20">
    <source>
        <dbReference type="ARBA" id="ARBA00023268"/>
    </source>
</evidence>